<sequence length="353" mass="38843">MSIIVLAEGLKSTVFGESNRIDLEEFTSLSKTTPSKSSSFHFNSPAMDAFSLNVQGKSKLGFQYHSKDGGSAGKRRGNRSSDGMMQVKEKETPRSGERSRNSEGMVTDKQYFLKQKETSLNSGERHCDRSSSQSSAPQHSRRSDKIFRNQSSGDKLLNQISNKSREKESARSYSDLSHHGRAHNSRVSGSIVNESFSTKEISRHTVVEAKSSLLKSHASIGSRSEAHAPANNSQDGDDNGFYVEKERAPSTYTTPHGSKQHSSSKRPHVNLNSNSHGGTGKKNKNKGYMELGHIIHCDSTGNAPLKKNGNGEVHIGNGVWISEDYWTQRYSILPKLSIVAERSEAIPCMRPGV</sequence>
<evidence type="ECO:0000313" key="2">
    <source>
        <dbReference type="EMBL" id="KAK3919882.1"/>
    </source>
</evidence>
<dbReference type="AlphaFoldDB" id="A0AAE1LJ26"/>
<feature type="region of interest" description="Disordered" evidence="1">
    <location>
        <begin position="218"/>
        <end position="286"/>
    </location>
</feature>
<keyword evidence="3" id="KW-1185">Reference proteome</keyword>
<organism evidence="2 3">
    <name type="scientific">Frankliniella fusca</name>
    <dbReference type="NCBI Taxonomy" id="407009"/>
    <lineage>
        <taxon>Eukaryota</taxon>
        <taxon>Metazoa</taxon>
        <taxon>Ecdysozoa</taxon>
        <taxon>Arthropoda</taxon>
        <taxon>Hexapoda</taxon>
        <taxon>Insecta</taxon>
        <taxon>Pterygota</taxon>
        <taxon>Neoptera</taxon>
        <taxon>Paraneoptera</taxon>
        <taxon>Thysanoptera</taxon>
        <taxon>Terebrantia</taxon>
        <taxon>Thripoidea</taxon>
        <taxon>Thripidae</taxon>
        <taxon>Frankliniella</taxon>
    </lineage>
</organism>
<feature type="region of interest" description="Disordered" evidence="1">
    <location>
        <begin position="61"/>
        <end position="189"/>
    </location>
</feature>
<reference evidence="2" key="2">
    <citation type="journal article" date="2023" name="BMC Genomics">
        <title>Pest status, molecular evolution, and epigenetic factors derived from the genome assembly of Frankliniella fusca, a thysanopteran phytovirus vector.</title>
        <authorList>
            <person name="Catto M.A."/>
            <person name="Labadie P.E."/>
            <person name="Jacobson A.L."/>
            <person name="Kennedy G.G."/>
            <person name="Srinivasan R."/>
            <person name="Hunt B.G."/>
        </authorList>
    </citation>
    <scope>NUCLEOTIDE SEQUENCE</scope>
    <source>
        <strain evidence="2">PL_HMW_Pooled</strain>
    </source>
</reference>
<dbReference type="EMBL" id="JAHWGI010000985">
    <property type="protein sequence ID" value="KAK3919882.1"/>
    <property type="molecule type" value="Genomic_DNA"/>
</dbReference>
<name>A0AAE1LJ26_9NEOP</name>
<feature type="compositionally biased region" description="Basic residues" evidence="1">
    <location>
        <begin position="258"/>
        <end position="268"/>
    </location>
</feature>
<proteinExistence type="predicted"/>
<comment type="caution">
    <text evidence="2">The sequence shown here is derived from an EMBL/GenBank/DDBJ whole genome shotgun (WGS) entry which is preliminary data.</text>
</comment>
<accession>A0AAE1LJ26</accession>
<feature type="compositionally biased region" description="Polar residues" evidence="1">
    <location>
        <begin position="148"/>
        <end position="162"/>
    </location>
</feature>
<dbReference type="Proteomes" id="UP001219518">
    <property type="component" value="Unassembled WGS sequence"/>
</dbReference>
<feature type="compositionally biased region" description="Basic and acidic residues" evidence="1">
    <location>
        <begin position="87"/>
        <end position="101"/>
    </location>
</feature>
<evidence type="ECO:0000313" key="3">
    <source>
        <dbReference type="Proteomes" id="UP001219518"/>
    </source>
</evidence>
<reference evidence="2" key="1">
    <citation type="submission" date="2021-07" db="EMBL/GenBank/DDBJ databases">
        <authorList>
            <person name="Catto M.A."/>
            <person name="Jacobson A."/>
            <person name="Kennedy G."/>
            <person name="Labadie P."/>
            <person name="Hunt B.G."/>
            <person name="Srinivasan R."/>
        </authorList>
    </citation>
    <scope>NUCLEOTIDE SEQUENCE</scope>
    <source>
        <strain evidence="2">PL_HMW_Pooled</strain>
        <tissue evidence="2">Head</tissue>
    </source>
</reference>
<evidence type="ECO:0000256" key="1">
    <source>
        <dbReference type="SAM" id="MobiDB-lite"/>
    </source>
</evidence>
<protein>
    <submittedName>
        <fullName evidence="2">BEN domain-containing protein 5</fullName>
    </submittedName>
</protein>
<gene>
    <name evidence="2" type="ORF">KUF71_009168</name>
</gene>